<evidence type="ECO:0000313" key="3">
    <source>
        <dbReference type="EMBL" id="RPA78139.1"/>
    </source>
</evidence>
<evidence type="ECO:0000259" key="2">
    <source>
        <dbReference type="Pfam" id="PF09429"/>
    </source>
</evidence>
<dbReference type="InterPro" id="IPR019007">
    <property type="entry name" value="Wbp11/ELF5/Saf1_N"/>
</dbReference>
<name>A0A3N4HWU6_ASCIM</name>
<dbReference type="GO" id="GO:0006396">
    <property type="term" value="P:RNA processing"/>
    <property type="evidence" value="ECO:0007669"/>
    <property type="project" value="InterPro"/>
</dbReference>
<reference evidence="3 4" key="1">
    <citation type="journal article" date="2018" name="Nat. Ecol. Evol.">
        <title>Pezizomycetes genomes reveal the molecular basis of ectomycorrhizal truffle lifestyle.</title>
        <authorList>
            <person name="Murat C."/>
            <person name="Payen T."/>
            <person name="Noel B."/>
            <person name="Kuo A."/>
            <person name="Morin E."/>
            <person name="Chen J."/>
            <person name="Kohler A."/>
            <person name="Krizsan K."/>
            <person name="Balestrini R."/>
            <person name="Da Silva C."/>
            <person name="Montanini B."/>
            <person name="Hainaut M."/>
            <person name="Levati E."/>
            <person name="Barry K.W."/>
            <person name="Belfiori B."/>
            <person name="Cichocki N."/>
            <person name="Clum A."/>
            <person name="Dockter R.B."/>
            <person name="Fauchery L."/>
            <person name="Guy J."/>
            <person name="Iotti M."/>
            <person name="Le Tacon F."/>
            <person name="Lindquist E.A."/>
            <person name="Lipzen A."/>
            <person name="Malagnac F."/>
            <person name="Mello A."/>
            <person name="Molinier V."/>
            <person name="Miyauchi S."/>
            <person name="Poulain J."/>
            <person name="Riccioni C."/>
            <person name="Rubini A."/>
            <person name="Sitrit Y."/>
            <person name="Splivallo R."/>
            <person name="Traeger S."/>
            <person name="Wang M."/>
            <person name="Zifcakova L."/>
            <person name="Wipf D."/>
            <person name="Zambonelli A."/>
            <person name="Paolocci F."/>
            <person name="Nowrousian M."/>
            <person name="Ottonello S."/>
            <person name="Baldrian P."/>
            <person name="Spatafora J.W."/>
            <person name="Henrissat B."/>
            <person name="Nagy L.G."/>
            <person name="Aury J.M."/>
            <person name="Wincker P."/>
            <person name="Grigoriev I.V."/>
            <person name="Bonfante P."/>
            <person name="Martin F.M."/>
        </authorList>
    </citation>
    <scope>NUCLEOTIDE SEQUENCE [LARGE SCALE GENOMIC DNA]</scope>
    <source>
        <strain evidence="3 4">RN42</strain>
    </source>
</reference>
<feature type="region of interest" description="Disordered" evidence="1">
    <location>
        <begin position="83"/>
        <end position="132"/>
    </location>
</feature>
<gene>
    <name evidence="3" type="ORF">BJ508DRAFT_378457</name>
</gene>
<evidence type="ECO:0000313" key="4">
    <source>
        <dbReference type="Proteomes" id="UP000275078"/>
    </source>
</evidence>
<feature type="compositionally biased region" description="Acidic residues" evidence="1">
    <location>
        <begin position="105"/>
        <end position="115"/>
    </location>
</feature>
<protein>
    <recommendedName>
        <fullName evidence="2">Wbp11/ELF5/Saf1 N-terminal domain-containing protein</fullName>
    </recommendedName>
</protein>
<accession>A0A3N4HWU6</accession>
<feature type="domain" description="Wbp11/ELF5/Saf1 N-terminal" evidence="2">
    <location>
        <begin position="2"/>
        <end position="71"/>
    </location>
</feature>
<proteinExistence type="predicted"/>
<dbReference type="Pfam" id="PF09429">
    <property type="entry name" value="Wbp11"/>
    <property type="match status" value="1"/>
</dbReference>
<dbReference type="AlphaFoldDB" id="A0A3N4HWU6"/>
<feature type="region of interest" description="Disordered" evidence="1">
    <location>
        <begin position="203"/>
        <end position="234"/>
    </location>
</feature>
<feature type="compositionally biased region" description="Basic and acidic residues" evidence="1">
    <location>
        <begin position="224"/>
        <end position="234"/>
    </location>
</feature>
<evidence type="ECO:0000256" key="1">
    <source>
        <dbReference type="SAM" id="MobiDB-lite"/>
    </source>
</evidence>
<dbReference type="Proteomes" id="UP000275078">
    <property type="component" value="Unassembled WGS sequence"/>
</dbReference>
<sequence length="234" mass="26885">MQSYNASLKKAEKRKHAATREKSRNQKLARRNPHRLERQLHLLTQIPENARKPHEKKQIDELTKEIRLVRKAREAEGIVDPPWEVVSGKRRKQEVGKEKQTGQGAEEDDSGDETEESVRGIPLPPGPLPPLKGEEEKVVVTIEAKPVLRDLRKEATKFVPKVVRQTAGVVETRDVVTEKKVEPERVVKGVEEVRDEELDRFLKEVQMAEAQDDDEEGDEEEQDEEKKGEKTEEK</sequence>
<dbReference type="STRING" id="1160509.A0A3N4HWU6"/>
<feature type="region of interest" description="Disordered" evidence="1">
    <location>
        <begin position="1"/>
        <end position="37"/>
    </location>
</feature>
<dbReference type="EMBL" id="ML119715">
    <property type="protein sequence ID" value="RPA78139.1"/>
    <property type="molecule type" value="Genomic_DNA"/>
</dbReference>
<dbReference type="OrthoDB" id="5597581at2759"/>
<keyword evidence="4" id="KW-1185">Reference proteome</keyword>
<organism evidence="3 4">
    <name type="scientific">Ascobolus immersus RN42</name>
    <dbReference type="NCBI Taxonomy" id="1160509"/>
    <lineage>
        <taxon>Eukaryota</taxon>
        <taxon>Fungi</taxon>
        <taxon>Dikarya</taxon>
        <taxon>Ascomycota</taxon>
        <taxon>Pezizomycotina</taxon>
        <taxon>Pezizomycetes</taxon>
        <taxon>Pezizales</taxon>
        <taxon>Ascobolaceae</taxon>
        <taxon>Ascobolus</taxon>
    </lineage>
</organism>
<feature type="compositionally biased region" description="Acidic residues" evidence="1">
    <location>
        <begin position="210"/>
        <end position="223"/>
    </location>
</feature>